<gene>
    <name evidence="1" type="ORF">SCF082_LOCUS5089</name>
</gene>
<proteinExistence type="predicted"/>
<protein>
    <submittedName>
        <fullName evidence="1">Uncharacterized protein</fullName>
    </submittedName>
</protein>
<dbReference type="EMBL" id="CAXAMM010002692">
    <property type="protein sequence ID" value="CAK8997121.1"/>
    <property type="molecule type" value="Genomic_DNA"/>
</dbReference>
<evidence type="ECO:0000313" key="2">
    <source>
        <dbReference type="Proteomes" id="UP001642464"/>
    </source>
</evidence>
<dbReference type="InterPro" id="IPR011990">
    <property type="entry name" value="TPR-like_helical_dom_sf"/>
</dbReference>
<sequence>MAGLEWANALELLRHGPQHVSVINAAAAVCGGLRSSSPQSGATRQRNWFWSCCVFQSASKAEVELDMVSFNAMVGASTSAGWERTLLPFTSLEQEGLRPDNITFSFFSALPWFSALQLLTQLAKQNLKVSAKSASAAAAAARPARWQLCLNFVGRSSDEDQALLIFDKNLKSNISHGTSGSLSFLAVITACARGQQQIFTEILLKSMDKCRIGKTKEIYTAAMGAANDNWGGEPLKEGRHWESGWQWSLALLSEMASSKLEVDAVALGVALSVCLRARCWEVALVLATLVSN</sequence>
<dbReference type="Proteomes" id="UP001642464">
    <property type="component" value="Unassembled WGS sequence"/>
</dbReference>
<accession>A0ABP0I3H2</accession>
<organism evidence="1 2">
    <name type="scientific">Durusdinium trenchii</name>
    <dbReference type="NCBI Taxonomy" id="1381693"/>
    <lineage>
        <taxon>Eukaryota</taxon>
        <taxon>Sar</taxon>
        <taxon>Alveolata</taxon>
        <taxon>Dinophyceae</taxon>
        <taxon>Suessiales</taxon>
        <taxon>Symbiodiniaceae</taxon>
        <taxon>Durusdinium</taxon>
    </lineage>
</organism>
<comment type="caution">
    <text evidence="1">The sequence shown here is derived from an EMBL/GenBank/DDBJ whole genome shotgun (WGS) entry which is preliminary data.</text>
</comment>
<name>A0ABP0I3H2_9DINO</name>
<evidence type="ECO:0000313" key="1">
    <source>
        <dbReference type="EMBL" id="CAK8997121.1"/>
    </source>
</evidence>
<keyword evidence="2" id="KW-1185">Reference proteome</keyword>
<dbReference type="Gene3D" id="1.25.40.10">
    <property type="entry name" value="Tetratricopeptide repeat domain"/>
    <property type="match status" value="1"/>
</dbReference>
<reference evidence="1 2" key="1">
    <citation type="submission" date="2024-02" db="EMBL/GenBank/DDBJ databases">
        <authorList>
            <person name="Chen Y."/>
            <person name="Shah S."/>
            <person name="Dougan E. K."/>
            <person name="Thang M."/>
            <person name="Chan C."/>
        </authorList>
    </citation>
    <scope>NUCLEOTIDE SEQUENCE [LARGE SCALE GENOMIC DNA]</scope>
</reference>